<evidence type="ECO:0000313" key="3">
    <source>
        <dbReference type="Proteomes" id="UP001152484"/>
    </source>
</evidence>
<organism evidence="2 3">
    <name type="scientific">Cuscuta europaea</name>
    <name type="common">European dodder</name>
    <dbReference type="NCBI Taxonomy" id="41803"/>
    <lineage>
        <taxon>Eukaryota</taxon>
        <taxon>Viridiplantae</taxon>
        <taxon>Streptophyta</taxon>
        <taxon>Embryophyta</taxon>
        <taxon>Tracheophyta</taxon>
        <taxon>Spermatophyta</taxon>
        <taxon>Magnoliopsida</taxon>
        <taxon>eudicotyledons</taxon>
        <taxon>Gunneridae</taxon>
        <taxon>Pentapetalae</taxon>
        <taxon>asterids</taxon>
        <taxon>lamiids</taxon>
        <taxon>Solanales</taxon>
        <taxon>Convolvulaceae</taxon>
        <taxon>Cuscuteae</taxon>
        <taxon>Cuscuta</taxon>
        <taxon>Cuscuta subgen. Cuscuta</taxon>
    </lineage>
</organism>
<dbReference type="Proteomes" id="UP001152484">
    <property type="component" value="Unassembled WGS sequence"/>
</dbReference>
<feature type="compositionally biased region" description="Polar residues" evidence="1">
    <location>
        <begin position="232"/>
        <end position="246"/>
    </location>
</feature>
<reference evidence="2" key="1">
    <citation type="submission" date="2022-07" db="EMBL/GenBank/DDBJ databases">
        <authorList>
            <person name="Macas J."/>
            <person name="Novak P."/>
            <person name="Neumann P."/>
        </authorList>
    </citation>
    <scope>NUCLEOTIDE SEQUENCE</scope>
</reference>
<dbReference type="AlphaFoldDB" id="A0A9P0ZZV1"/>
<dbReference type="PANTHER" id="PTHR47481">
    <property type="match status" value="1"/>
</dbReference>
<sequence length="265" mass="28426">MGKLPGIFGSTSKLCSRTIKGLVQQLWSKFVNLKFTDCSDVDDYCDKLKAISDKLQDLKFPMDDKRLVIQLVNGLPPEYDTVAALISQTNETIPSFEAARSQLRTEEQRRVHQSSAAPPTALASQEPAVPAAFTAPSQNQAPTPAFTARQAPLRFSNPIGGRHNRSNGRHPSGSTPAGTFGSGLPSPPAVALVAAPLISGYPWHPYWAVPPCPYPTAAAPFWSGPSAPVSRPQISSKGKASHLSNTSQALITPTTEFLKPEDIVE</sequence>
<keyword evidence="3" id="KW-1185">Reference proteome</keyword>
<dbReference type="EMBL" id="CAMAPE010000077">
    <property type="protein sequence ID" value="CAH9118528.1"/>
    <property type="molecule type" value="Genomic_DNA"/>
</dbReference>
<feature type="region of interest" description="Disordered" evidence="1">
    <location>
        <begin position="102"/>
        <end position="126"/>
    </location>
</feature>
<name>A0A9P0ZZV1_CUSEU</name>
<dbReference type="Pfam" id="PF14223">
    <property type="entry name" value="Retrotran_gag_2"/>
    <property type="match status" value="1"/>
</dbReference>
<accession>A0A9P0ZZV1</accession>
<gene>
    <name evidence="2" type="ORF">CEURO_LOCUS21973</name>
</gene>
<dbReference type="PANTHER" id="PTHR47481:SF40">
    <property type="entry name" value="RETROTRANSPOSON GAG DOMAIN-CONTAINING PROTEIN"/>
    <property type="match status" value="1"/>
</dbReference>
<protein>
    <submittedName>
        <fullName evidence="2">Uncharacterized protein</fullName>
    </submittedName>
</protein>
<feature type="non-terminal residue" evidence="2">
    <location>
        <position position="265"/>
    </location>
</feature>
<comment type="caution">
    <text evidence="2">The sequence shown here is derived from an EMBL/GenBank/DDBJ whole genome shotgun (WGS) entry which is preliminary data.</text>
</comment>
<evidence type="ECO:0000256" key="1">
    <source>
        <dbReference type="SAM" id="MobiDB-lite"/>
    </source>
</evidence>
<proteinExistence type="predicted"/>
<feature type="region of interest" description="Disordered" evidence="1">
    <location>
        <begin position="154"/>
        <end position="182"/>
    </location>
</feature>
<dbReference type="OrthoDB" id="1699318at2759"/>
<feature type="region of interest" description="Disordered" evidence="1">
    <location>
        <begin position="225"/>
        <end position="246"/>
    </location>
</feature>
<evidence type="ECO:0000313" key="2">
    <source>
        <dbReference type="EMBL" id="CAH9118528.1"/>
    </source>
</evidence>